<comment type="similarity">
    <text evidence="1">Belongs to the N-acetylmuramoyl-L-alanine amidase 2 family.</text>
</comment>
<feature type="domain" description="Peptidoglycan recognition protein family" evidence="5">
    <location>
        <begin position="57"/>
        <end position="200"/>
    </location>
</feature>
<dbReference type="GO" id="GO:0008745">
    <property type="term" value="F:N-acetylmuramoyl-L-alanine amidase activity"/>
    <property type="evidence" value="ECO:0007669"/>
    <property type="project" value="InterPro"/>
</dbReference>
<evidence type="ECO:0000259" key="4">
    <source>
        <dbReference type="SMART" id="SM00644"/>
    </source>
</evidence>
<evidence type="ECO:0008006" key="8">
    <source>
        <dbReference type="Google" id="ProtNLM"/>
    </source>
</evidence>
<evidence type="ECO:0000313" key="6">
    <source>
        <dbReference type="EMBL" id="KAH3708552.1"/>
    </source>
</evidence>
<dbReference type="InterPro" id="IPR006619">
    <property type="entry name" value="PGRP_domain_met/bac"/>
</dbReference>
<feature type="signal peptide" evidence="3">
    <location>
        <begin position="1"/>
        <end position="19"/>
    </location>
</feature>
<dbReference type="GO" id="GO:0009253">
    <property type="term" value="P:peptidoglycan catabolic process"/>
    <property type="evidence" value="ECO:0007669"/>
    <property type="project" value="InterPro"/>
</dbReference>
<dbReference type="SMART" id="SM00701">
    <property type="entry name" value="PGRP"/>
    <property type="match status" value="1"/>
</dbReference>
<name>A0A9D3Z1D4_DREPO</name>
<evidence type="ECO:0000256" key="3">
    <source>
        <dbReference type="SAM" id="SignalP"/>
    </source>
</evidence>
<dbReference type="SUPFAM" id="SSF55846">
    <property type="entry name" value="N-acetylmuramoyl-L-alanine amidase-like"/>
    <property type="match status" value="1"/>
</dbReference>
<feature type="domain" description="N-acetylmuramoyl-L-alanine amidase" evidence="4">
    <location>
        <begin position="70"/>
        <end position="206"/>
    </location>
</feature>
<dbReference type="EMBL" id="JAIWYP010000014">
    <property type="protein sequence ID" value="KAH3708552.1"/>
    <property type="molecule type" value="Genomic_DNA"/>
</dbReference>
<evidence type="ECO:0000259" key="5">
    <source>
        <dbReference type="SMART" id="SM00701"/>
    </source>
</evidence>
<dbReference type="PANTHER" id="PTHR11022">
    <property type="entry name" value="PEPTIDOGLYCAN RECOGNITION PROTEIN"/>
    <property type="match status" value="1"/>
</dbReference>
<keyword evidence="2" id="KW-0391">Immunity</keyword>
<dbReference type="GO" id="GO:0008270">
    <property type="term" value="F:zinc ion binding"/>
    <property type="evidence" value="ECO:0007669"/>
    <property type="project" value="InterPro"/>
</dbReference>
<dbReference type="AlphaFoldDB" id="A0A9D3Z1D4"/>
<keyword evidence="3" id="KW-0732">Signal</keyword>
<organism evidence="6 7">
    <name type="scientific">Dreissena polymorpha</name>
    <name type="common">Zebra mussel</name>
    <name type="synonym">Mytilus polymorpha</name>
    <dbReference type="NCBI Taxonomy" id="45954"/>
    <lineage>
        <taxon>Eukaryota</taxon>
        <taxon>Metazoa</taxon>
        <taxon>Spiralia</taxon>
        <taxon>Lophotrochozoa</taxon>
        <taxon>Mollusca</taxon>
        <taxon>Bivalvia</taxon>
        <taxon>Autobranchia</taxon>
        <taxon>Heteroconchia</taxon>
        <taxon>Euheterodonta</taxon>
        <taxon>Imparidentia</taxon>
        <taxon>Neoheterodontei</taxon>
        <taxon>Myida</taxon>
        <taxon>Dreissenoidea</taxon>
        <taxon>Dreissenidae</taxon>
        <taxon>Dreissena</taxon>
    </lineage>
</organism>
<protein>
    <recommendedName>
        <fullName evidence="8">Peptidoglycan-recognition protein</fullName>
    </recommendedName>
</protein>
<comment type="caution">
    <text evidence="6">The sequence shown here is derived from an EMBL/GenBank/DDBJ whole genome shotgun (WGS) entry which is preliminary data.</text>
</comment>
<evidence type="ECO:0000256" key="2">
    <source>
        <dbReference type="ARBA" id="ARBA00022859"/>
    </source>
</evidence>
<dbReference type="InterPro" id="IPR036505">
    <property type="entry name" value="Amidase/PGRP_sf"/>
</dbReference>
<feature type="chain" id="PRO_5039096295" description="Peptidoglycan-recognition protein" evidence="3">
    <location>
        <begin position="20"/>
        <end position="235"/>
    </location>
</feature>
<dbReference type="Pfam" id="PF01510">
    <property type="entry name" value="Amidase_2"/>
    <property type="match status" value="1"/>
</dbReference>
<evidence type="ECO:0000313" key="7">
    <source>
        <dbReference type="Proteomes" id="UP000828390"/>
    </source>
</evidence>
<dbReference type="Proteomes" id="UP000828390">
    <property type="component" value="Unassembled WGS sequence"/>
</dbReference>
<dbReference type="FunFam" id="3.40.80.10:FF:000001">
    <property type="entry name" value="Peptidoglycan recognition protein 1"/>
    <property type="match status" value="1"/>
</dbReference>
<dbReference type="PANTHER" id="PTHR11022:SF41">
    <property type="entry name" value="PEPTIDOGLYCAN-RECOGNITION PROTEIN LC-RELATED"/>
    <property type="match status" value="1"/>
</dbReference>
<reference evidence="6" key="1">
    <citation type="journal article" date="2019" name="bioRxiv">
        <title>The Genome of the Zebra Mussel, Dreissena polymorpha: A Resource for Invasive Species Research.</title>
        <authorList>
            <person name="McCartney M.A."/>
            <person name="Auch B."/>
            <person name="Kono T."/>
            <person name="Mallez S."/>
            <person name="Zhang Y."/>
            <person name="Obille A."/>
            <person name="Becker A."/>
            <person name="Abrahante J.E."/>
            <person name="Garbe J."/>
            <person name="Badalamenti J.P."/>
            <person name="Herman A."/>
            <person name="Mangelson H."/>
            <person name="Liachko I."/>
            <person name="Sullivan S."/>
            <person name="Sone E.D."/>
            <person name="Koren S."/>
            <person name="Silverstein K.A.T."/>
            <person name="Beckman K.B."/>
            <person name="Gohl D.M."/>
        </authorList>
    </citation>
    <scope>NUCLEOTIDE SEQUENCE</scope>
    <source>
        <strain evidence="6">Duluth1</strain>
        <tissue evidence="6">Whole animal</tissue>
    </source>
</reference>
<accession>A0A9D3Z1D4</accession>
<proteinExistence type="inferred from homology"/>
<sequence length="235" mass="26905">MKIWFVALTLVLTVAKGQGSNFESYIFEGESRWNKNALDPMLCDADEEECMRYMNDIAMVTRTQWFAQPSKEHALYMRMPVSHVFIHHTVMNECFSQWECAIEMRDIQQYHQAVKQWADIGYNFVIGQDGGVYIGRGWDRVGAHTLGWNNISISFAFTGNFNEKLPTDDALNALEAALIVGVKLGKLTPDFKLHGHRDARPTESPGQKLYDLIRRHEHYEPIGPNIITFVPKSHG</sequence>
<evidence type="ECO:0000256" key="1">
    <source>
        <dbReference type="ARBA" id="ARBA00007553"/>
    </source>
</evidence>
<dbReference type="CDD" id="cd06583">
    <property type="entry name" value="PGRP"/>
    <property type="match status" value="1"/>
</dbReference>
<keyword evidence="7" id="KW-1185">Reference proteome</keyword>
<gene>
    <name evidence="6" type="ORF">DPMN_068006</name>
</gene>
<dbReference type="InterPro" id="IPR002502">
    <property type="entry name" value="Amidase_domain"/>
</dbReference>
<dbReference type="SMART" id="SM00644">
    <property type="entry name" value="Ami_2"/>
    <property type="match status" value="1"/>
</dbReference>
<dbReference type="Gene3D" id="3.40.80.10">
    <property type="entry name" value="Peptidoglycan recognition protein-like"/>
    <property type="match status" value="1"/>
</dbReference>
<reference evidence="6" key="2">
    <citation type="submission" date="2020-11" db="EMBL/GenBank/DDBJ databases">
        <authorList>
            <person name="McCartney M.A."/>
            <person name="Auch B."/>
            <person name="Kono T."/>
            <person name="Mallez S."/>
            <person name="Becker A."/>
            <person name="Gohl D.M."/>
            <person name="Silverstein K.A.T."/>
            <person name="Koren S."/>
            <person name="Bechman K.B."/>
            <person name="Herman A."/>
            <person name="Abrahante J.E."/>
            <person name="Garbe J."/>
        </authorList>
    </citation>
    <scope>NUCLEOTIDE SEQUENCE</scope>
    <source>
        <strain evidence="6">Duluth1</strain>
        <tissue evidence="6">Whole animal</tissue>
    </source>
</reference>
<dbReference type="GO" id="GO:0002376">
    <property type="term" value="P:immune system process"/>
    <property type="evidence" value="ECO:0007669"/>
    <property type="project" value="UniProtKB-KW"/>
</dbReference>
<dbReference type="InterPro" id="IPR015510">
    <property type="entry name" value="PGRP"/>
</dbReference>